<name>A0ABT2EUW4_9BACT</name>
<dbReference type="Pfam" id="PF12715">
    <property type="entry name" value="Abhydrolase_7"/>
    <property type="match status" value="1"/>
</dbReference>
<accession>A0ABT2EUW4</accession>
<evidence type="ECO:0000313" key="1">
    <source>
        <dbReference type="EMBL" id="MCS3920710.1"/>
    </source>
</evidence>
<dbReference type="Gene3D" id="3.40.50.1820">
    <property type="entry name" value="alpha/beta hydrolase"/>
    <property type="match status" value="1"/>
</dbReference>
<dbReference type="InterPro" id="IPR050261">
    <property type="entry name" value="FrsA_esterase"/>
</dbReference>
<dbReference type="PANTHER" id="PTHR22946:SF8">
    <property type="entry name" value="ACETYL XYLAN ESTERASE DOMAIN-CONTAINING PROTEIN"/>
    <property type="match status" value="1"/>
</dbReference>
<dbReference type="EMBL" id="JANUCP010000006">
    <property type="protein sequence ID" value="MCS3920710.1"/>
    <property type="molecule type" value="Genomic_DNA"/>
</dbReference>
<keyword evidence="1" id="KW-0378">Hydrolase</keyword>
<protein>
    <submittedName>
        <fullName evidence="1">Dienelactone hydrolase</fullName>
    </submittedName>
</protein>
<dbReference type="GO" id="GO:0016787">
    <property type="term" value="F:hydrolase activity"/>
    <property type="evidence" value="ECO:0007669"/>
    <property type="project" value="UniProtKB-KW"/>
</dbReference>
<keyword evidence="2" id="KW-1185">Reference proteome</keyword>
<dbReference type="Proteomes" id="UP001204798">
    <property type="component" value="Unassembled WGS sequence"/>
</dbReference>
<reference evidence="1 2" key="1">
    <citation type="submission" date="2022-08" db="EMBL/GenBank/DDBJ databases">
        <title>Bacterial and archaeal communities from various locations to study Microbial Dark Matter (Phase II).</title>
        <authorList>
            <person name="Stepanauskas R."/>
        </authorList>
    </citation>
    <scope>NUCLEOTIDE SEQUENCE [LARGE SCALE GENOMIC DNA]</scope>
    <source>
        <strain evidence="1 2">PD1</strain>
    </source>
</reference>
<sequence>MMRNFSMGEYLLRRYRERQPLLPMRAESADELRQWQEQFRAKVWEGLGLLPEQKCPLEPVIIDRTDMGDHCREKVLFQSEPDMTVPAYLLLPKDLQEGEKRAAILACHGHGNGKDDVCGITHGEFHRVHSIRAHNYAYALQLVREGYIVLAPDWRGFGERRLGGTYGGKDHCDVLLIKCLLFGLNPLGLNVWDGIRCLDYLQTRPEVDADRLGCIGLSYGGTMTLFLAALDERVKAAVVSCYLNTFGGFALQLGNFCGVQVPIGILRYGDLGEVAALIAPRPLCVEAGRRDDGFPIDETRKAVEVVRQAYRVANATERFVYDEFDGGHQWHGEISVTFLRQWLPPKRGE</sequence>
<proteinExistence type="predicted"/>
<dbReference type="InterPro" id="IPR029058">
    <property type="entry name" value="AB_hydrolase_fold"/>
</dbReference>
<gene>
    <name evidence="1" type="ORF">M2350_003145</name>
</gene>
<dbReference type="PANTHER" id="PTHR22946">
    <property type="entry name" value="DIENELACTONE HYDROLASE DOMAIN-CONTAINING PROTEIN-RELATED"/>
    <property type="match status" value="1"/>
</dbReference>
<dbReference type="RefSeq" id="WP_259100766.1">
    <property type="nucleotide sequence ID" value="NZ_CP130454.1"/>
</dbReference>
<dbReference type="InterPro" id="IPR025890">
    <property type="entry name" value="Abhydrolase_bac"/>
</dbReference>
<comment type="caution">
    <text evidence="1">The sequence shown here is derived from an EMBL/GenBank/DDBJ whole genome shotgun (WGS) entry which is preliminary data.</text>
</comment>
<evidence type="ECO:0000313" key="2">
    <source>
        <dbReference type="Proteomes" id="UP001204798"/>
    </source>
</evidence>
<dbReference type="SUPFAM" id="SSF53474">
    <property type="entry name" value="alpha/beta-Hydrolases"/>
    <property type="match status" value="1"/>
</dbReference>
<organism evidence="1 2">
    <name type="scientific">Candidatus Fervidibacter sacchari</name>
    <dbReference type="NCBI Taxonomy" id="1448929"/>
    <lineage>
        <taxon>Bacteria</taxon>
        <taxon>Candidatus Fervidibacterota</taxon>
        <taxon>Candidatus Fervidibacter</taxon>
    </lineage>
</organism>